<dbReference type="Gene3D" id="3.50.50.60">
    <property type="entry name" value="FAD/NAD(P)-binding domain"/>
    <property type="match status" value="1"/>
</dbReference>
<dbReference type="AlphaFoldDB" id="A0A381V7L9"/>
<feature type="transmembrane region" description="Helical" evidence="1">
    <location>
        <begin position="6"/>
        <end position="27"/>
    </location>
</feature>
<keyword evidence="1" id="KW-0472">Membrane</keyword>
<feature type="non-terminal residue" evidence="2">
    <location>
        <position position="32"/>
    </location>
</feature>
<gene>
    <name evidence="2" type="ORF">METZ01_LOCUS89144</name>
</gene>
<dbReference type="Pfam" id="PF13450">
    <property type="entry name" value="NAD_binding_8"/>
    <property type="match status" value="1"/>
</dbReference>
<keyword evidence="1" id="KW-1133">Transmembrane helix</keyword>
<organism evidence="2">
    <name type="scientific">marine metagenome</name>
    <dbReference type="NCBI Taxonomy" id="408172"/>
    <lineage>
        <taxon>unclassified sequences</taxon>
        <taxon>metagenomes</taxon>
        <taxon>ecological metagenomes</taxon>
    </lineage>
</organism>
<proteinExistence type="predicted"/>
<dbReference type="InterPro" id="IPR036188">
    <property type="entry name" value="FAD/NAD-bd_sf"/>
</dbReference>
<evidence type="ECO:0000256" key="1">
    <source>
        <dbReference type="SAM" id="Phobius"/>
    </source>
</evidence>
<dbReference type="EMBL" id="UINC01008056">
    <property type="protein sequence ID" value="SVA36290.1"/>
    <property type="molecule type" value="Genomic_DNA"/>
</dbReference>
<name>A0A381V7L9_9ZZZZ</name>
<keyword evidence="1" id="KW-0812">Transmembrane</keyword>
<evidence type="ECO:0000313" key="2">
    <source>
        <dbReference type="EMBL" id="SVA36290.1"/>
    </source>
</evidence>
<protein>
    <submittedName>
        <fullName evidence="2">Uncharacterized protein</fullName>
    </submittedName>
</protein>
<accession>A0A381V7L9</accession>
<sequence>MGNHQPRHISVAIVGAGMGGLTAAATLRRSGF</sequence>
<reference evidence="2" key="1">
    <citation type="submission" date="2018-05" db="EMBL/GenBank/DDBJ databases">
        <authorList>
            <person name="Lanie J.A."/>
            <person name="Ng W.-L."/>
            <person name="Kazmierczak K.M."/>
            <person name="Andrzejewski T.M."/>
            <person name="Davidsen T.M."/>
            <person name="Wayne K.J."/>
            <person name="Tettelin H."/>
            <person name="Glass J.I."/>
            <person name="Rusch D."/>
            <person name="Podicherti R."/>
            <person name="Tsui H.-C.T."/>
            <person name="Winkler M.E."/>
        </authorList>
    </citation>
    <scope>NUCLEOTIDE SEQUENCE</scope>
</reference>
<dbReference type="SUPFAM" id="SSF51971">
    <property type="entry name" value="Nucleotide-binding domain"/>
    <property type="match status" value="1"/>
</dbReference>